<feature type="transmembrane region" description="Helical" evidence="1">
    <location>
        <begin position="39"/>
        <end position="57"/>
    </location>
</feature>
<organism evidence="2 3">
    <name type="scientific">Cytobacillus purgationiresistens</name>
    <dbReference type="NCBI Taxonomy" id="863449"/>
    <lineage>
        <taxon>Bacteria</taxon>
        <taxon>Bacillati</taxon>
        <taxon>Bacillota</taxon>
        <taxon>Bacilli</taxon>
        <taxon>Bacillales</taxon>
        <taxon>Bacillaceae</taxon>
        <taxon>Cytobacillus</taxon>
    </lineage>
</organism>
<keyword evidence="1" id="KW-0472">Membrane</keyword>
<evidence type="ECO:0008006" key="4">
    <source>
        <dbReference type="Google" id="ProtNLM"/>
    </source>
</evidence>
<feature type="transmembrane region" description="Helical" evidence="1">
    <location>
        <begin position="69"/>
        <end position="88"/>
    </location>
</feature>
<dbReference type="EMBL" id="JAUSUB010000042">
    <property type="protein sequence ID" value="MDQ0273539.1"/>
    <property type="molecule type" value="Genomic_DNA"/>
</dbReference>
<comment type="caution">
    <text evidence="2">The sequence shown here is derived from an EMBL/GenBank/DDBJ whole genome shotgun (WGS) entry which is preliminary data.</text>
</comment>
<keyword evidence="3" id="KW-1185">Reference proteome</keyword>
<dbReference type="RefSeq" id="WP_307479774.1">
    <property type="nucleotide sequence ID" value="NZ_JAUSUB010000042.1"/>
</dbReference>
<evidence type="ECO:0000313" key="3">
    <source>
        <dbReference type="Proteomes" id="UP001238088"/>
    </source>
</evidence>
<reference evidence="2 3" key="1">
    <citation type="submission" date="2023-07" db="EMBL/GenBank/DDBJ databases">
        <title>Genomic Encyclopedia of Type Strains, Phase IV (KMG-IV): sequencing the most valuable type-strain genomes for metagenomic binning, comparative biology and taxonomic classification.</title>
        <authorList>
            <person name="Goeker M."/>
        </authorList>
    </citation>
    <scope>NUCLEOTIDE SEQUENCE [LARGE SCALE GENOMIC DNA]</scope>
    <source>
        <strain evidence="2 3">DSM 23494</strain>
    </source>
</reference>
<protein>
    <recommendedName>
        <fullName evidence="4">DUF5668 domain-containing protein</fullName>
    </recommendedName>
</protein>
<evidence type="ECO:0000313" key="2">
    <source>
        <dbReference type="EMBL" id="MDQ0273539.1"/>
    </source>
</evidence>
<dbReference type="Proteomes" id="UP001238088">
    <property type="component" value="Unassembled WGS sequence"/>
</dbReference>
<gene>
    <name evidence="2" type="ORF">J2S17_005471</name>
</gene>
<sequence length="316" mass="35054">MRTWRVGTFSMGASLLLLGIYLLLSQIAGMEISHILMSWWPIILVVLGIEILLFLFFSKQEKPYLKYDILSILIVGFLGTIGIGFALLSSIGVVDRVAVAIDKEDRTYDLPAFEQALKEDIKRIVIDSGNNPLTIEGTNASEVSLFGTYRAATAKNEKLITAPEDYVNTNVKGDTLYVTLKGLPNEATGMFDYYGMMSAVVLIPQDVKLEVIGNHNAITLKPRELMSDWSIDKSSNTNIQLEANSNVKIVAANIDYIEGNQDGWQIKKKQKTEAVDDDGYYEEPNTGIEEAIFKNGDGKHQIHVTNSSEVSLKTVH</sequence>
<proteinExistence type="predicted"/>
<keyword evidence="1" id="KW-0812">Transmembrane</keyword>
<name>A0ABU0AQJ9_9BACI</name>
<keyword evidence="1" id="KW-1133">Transmembrane helix</keyword>
<accession>A0ABU0AQJ9</accession>
<evidence type="ECO:0000256" key="1">
    <source>
        <dbReference type="SAM" id="Phobius"/>
    </source>
</evidence>